<keyword evidence="3" id="KW-1185">Reference proteome</keyword>
<evidence type="ECO:0000259" key="1">
    <source>
        <dbReference type="Pfam" id="PF18480"/>
    </source>
</evidence>
<name>A0AAV3X116_9CYAN</name>
<proteinExistence type="predicted"/>
<reference evidence="2" key="1">
    <citation type="submission" date="2019-10" db="EMBL/GenBank/DDBJ databases">
        <title>Draft genome sequece of Microseira wollei NIES-4236.</title>
        <authorList>
            <person name="Yamaguchi H."/>
            <person name="Suzuki S."/>
            <person name="Kawachi M."/>
        </authorList>
    </citation>
    <scope>NUCLEOTIDE SEQUENCE</scope>
    <source>
        <strain evidence="2">NIES-4236</strain>
    </source>
</reference>
<feature type="domain" description="DUF5615" evidence="1">
    <location>
        <begin position="5"/>
        <end position="111"/>
    </location>
</feature>
<accession>A0AAV3X116</accession>
<gene>
    <name evidence="2" type="ORF">MiSe_11430</name>
</gene>
<evidence type="ECO:0000313" key="3">
    <source>
        <dbReference type="Proteomes" id="UP001050975"/>
    </source>
</evidence>
<dbReference type="AlphaFoldDB" id="A0AAV3X116"/>
<dbReference type="InterPro" id="IPR041049">
    <property type="entry name" value="DUF5615"/>
</dbReference>
<comment type="caution">
    <text evidence="2">The sequence shown here is derived from an EMBL/GenBank/DDBJ whole genome shotgun (WGS) entry which is preliminary data.</text>
</comment>
<dbReference type="RefSeq" id="WP_226575893.1">
    <property type="nucleotide sequence ID" value="NZ_BLAY01000012.1"/>
</dbReference>
<protein>
    <recommendedName>
        <fullName evidence="1">DUF5615 domain-containing protein</fullName>
    </recommendedName>
</protein>
<evidence type="ECO:0000313" key="2">
    <source>
        <dbReference type="EMBL" id="GET36392.1"/>
    </source>
</evidence>
<sequence>MSSPKLHLDADTSIKALHQALVSRGHDVTRTPTDWMPLDASDEMQLLGATAQGRCIFTFNIRDFLVLAELYSKHGGIILAAQNSWTLSELISALDRLLSETQAADWVGQVRWLNQWRR</sequence>
<dbReference type="EMBL" id="BLAY01000012">
    <property type="protein sequence ID" value="GET36392.1"/>
    <property type="molecule type" value="Genomic_DNA"/>
</dbReference>
<dbReference type="Pfam" id="PF18480">
    <property type="entry name" value="DUF5615"/>
    <property type="match status" value="1"/>
</dbReference>
<dbReference type="Proteomes" id="UP001050975">
    <property type="component" value="Unassembled WGS sequence"/>
</dbReference>
<organism evidence="2 3">
    <name type="scientific">Microseira wollei NIES-4236</name>
    <dbReference type="NCBI Taxonomy" id="2530354"/>
    <lineage>
        <taxon>Bacteria</taxon>
        <taxon>Bacillati</taxon>
        <taxon>Cyanobacteriota</taxon>
        <taxon>Cyanophyceae</taxon>
        <taxon>Oscillatoriophycideae</taxon>
        <taxon>Aerosakkonematales</taxon>
        <taxon>Aerosakkonemataceae</taxon>
        <taxon>Microseira</taxon>
    </lineage>
</organism>